<organism evidence="2 3">
    <name type="scientific">Desulfatitalea alkaliphila</name>
    <dbReference type="NCBI Taxonomy" id="2929485"/>
    <lineage>
        <taxon>Bacteria</taxon>
        <taxon>Pseudomonadati</taxon>
        <taxon>Thermodesulfobacteriota</taxon>
        <taxon>Desulfobacteria</taxon>
        <taxon>Desulfobacterales</taxon>
        <taxon>Desulfosarcinaceae</taxon>
        <taxon>Desulfatitalea</taxon>
    </lineage>
</organism>
<dbReference type="AlphaFoldDB" id="A0AA41R241"/>
<dbReference type="GO" id="GO:0008081">
    <property type="term" value="F:phosphoric diester hydrolase activity"/>
    <property type="evidence" value="ECO:0007669"/>
    <property type="project" value="InterPro"/>
</dbReference>
<sequence>MRDIAAIEQGYVRITDFLFRYWPRRRPSAQRLADGRLVAHRGAHDNITVLENTLAAFEQAADAGVWGIELDVRWTRDAVPVVLHDPDLARLHGVPAGVDTLTWRQLRREAPAVPALSEVVTRFGGRLHLMLEIKPVTRPDPATRNQTLQEVLAPLQPATAFHLMALAPGTLAPMAGFPPSARIAIAYHWPDGFSRWVAAHRWGGVCSHFALMRTALIRRHHALGQRIGTGFAASRNCLYREIQRGVDWIFSNNAHHLQRFLHPPR</sequence>
<name>A0AA41R241_9BACT</name>
<dbReference type="Proteomes" id="UP001165427">
    <property type="component" value="Unassembled WGS sequence"/>
</dbReference>
<evidence type="ECO:0000259" key="1">
    <source>
        <dbReference type="PROSITE" id="PS51704"/>
    </source>
</evidence>
<dbReference type="InterPro" id="IPR030395">
    <property type="entry name" value="GP_PDE_dom"/>
</dbReference>
<protein>
    <recommendedName>
        <fullName evidence="1">GP-PDE domain-containing protein</fullName>
    </recommendedName>
</protein>
<evidence type="ECO:0000313" key="3">
    <source>
        <dbReference type="Proteomes" id="UP001165427"/>
    </source>
</evidence>
<keyword evidence="3" id="KW-1185">Reference proteome</keyword>
<gene>
    <name evidence="2" type="ORF">MRX98_07065</name>
</gene>
<dbReference type="RefSeq" id="WP_246904405.1">
    <property type="nucleotide sequence ID" value="NZ_JALJRB010000006.1"/>
</dbReference>
<dbReference type="PANTHER" id="PTHR43805">
    <property type="entry name" value="GLYCEROPHOSPHORYL DIESTER PHOSPHODIESTERASE"/>
    <property type="match status" value="1"/>
</dbReference>
<comment type="caution">
    <text evidence="2">The sequence shown here is derived from an EMBL/GenBank/DDBJ whole genome shotgun (WGS) entry which is preliminary data.</text>
</comment>
<dbReference type="Pfam" id="PF03009">
    <property type="entry name" value="GDPD"/>
    <property type="match status" value="1"/>
</dbReference>
<dbReference type="EMBL" id="JALJRB010000006">
    <property type="protein sequence ID" value="MCJ8500331.1"/>
    <property type="molecule type" value="Genomic_DNA"/>
</dbReference>
<dbReference type="PROSITE" id="PS51704">
    <property type="entry name" value="GP_PDE"/>
    <property type="match status" value="1"/>
</dbReference>
<proteinExistence type="predicted"/>
<dbReference type="SUPFAM" id="SSF51695">
    <property type="entry name" value="PLC-like phosphodiesterases"/>
    <property type="match status" value="1"/>
</dbReference>
<feature type="domain" description="GP-PDE" evidence="1">
    <location>
        <begin position="35"/>
        <end position="261"/>
    </location>
</feature>
<reference evidence="2" key="1">
    <citation type="submission" date="2022-04" db="EMBL/GenBank/DDBJ databases">
        <title>Desulfatitalea alkaliphila sp. nov., a novel anaerobic sulfate-reducing bacterium isolated from terrestrial mud volcano, Taman Peninsula, Russia.</title>
        <authorList>
            <person name="Khomyakova M.A."/>
            <person name="Merkel A.Y."/>
            <person name="Slobodkin A.I."/>
        </authorList>
    </citation>
    <scope>NUCLEOTIDE SEQUENCE</scope>
    <source>
        <strain evidence="2">M08but</strain>
    </source>
</reference>
<evidence type="ECO:0000313" key="2">
    <source>
        <dbReference type="EMBL" id="MCJ8500331.1"/>
    </source>
</evidence>
<accession>A0AA41R241</accession>
<dbReference type="Gene3D" id="3.20.20.190">
    <property type="entry name" value="Phosphatidylinositol (PI) phosphodiesterase"/>
    <property type="match status" value="1"/>
</dbReference>
<dbReference type="InterPro" id="IPR017946">
    <property type="entry name" value="PLC-like_Pdiesterase_TIM-brl"/>
</dbReference>
<dbReference type="PANTHER" id="PTHR43805:SF1">
    <property type="entry name" value="GP-PDE DOMAIN-CONTAINING PROTEIN"/>
    <property type="match status" value="1"/>
</dbReference>
<dbReference type="GO" id="GO:0006629">
    <property type="term" value="P:lipid metabolic process"/>
    <property type="evidence" value="ECO:0007669"/>
    <property type="project" value="InterPro"/>
</dbReference>